<reference evidence="3" key="1">
    <citation type="submission" date="2016-10" db="EMBL/GenBank/DDBJ databases">
        <authorList>
            <person name="Varghese N."/>
            <person name="Submissions S."/>
        </authorList>
    </citation>
    <scope>NUCLEOTIDE SEQUENCE [LARGE SCALE GENOMIC DNA]</scope>
    <source>
        <strain evidence="3">CGMCC 1.10121</strain>
    </source>
</reference>
<dbReference type="AlphaFoldDB" id="A0A1H8WUB4"/>
<feature type="transmembrane region" description="Helical" evidence="1">
    <location>
        <begin position="104"/>
        <end position="123"/>
    </location>
</feature>
<evidence type="ECO:0000313" key="2">
    <source>
        <dbReference type="EMBL" id="SEP31246.1"/>
    </source>
</evidence>
<feature type="transmembrane region" description="Helical" evidence="1">
    <location>
        <begin position="192"/>
        <end position="215"/>
    </location>
</feature>
<gene>
    <name evidence="2" type="ORF">SAMN04487948_1442</name>
</gene>
<feature type="transmembrane region" description="Helical" evidence="1">
    <location>
        <begin position="143"/>
        <end position="164"/>
    </location>
</feature>
<dbReference type="Proteomes" id="UP000199126">
    <property type="component" value="Unassembled WGS sequence"/>
</dbReference>
<evidence type="ECO:0000313" key="3">
    <source>
        <dbReference type="Proteomes" id="UP000199126"/>
    </source>
</evidence>
<organism evidence="2 3">
    <name type="scientific">Halogranum amylolyticum</name>
    <dbReference type="NCBI Taxonomy" id="660520"/>
    <lineage>
        <taxon>Archaea</taxon>
        <taxon>Methanobacteriati</taxon>
        <taxon>Methanobacteriota</taxon>
        <taxon>Stenosarchaea group</taxon>
        <taxon>Halobacteria</taxon>
        <taxon>Halobacteriales</taxon>
        <taxon>Haloferacaceae</taxon>
    </lineage>
</organism>
<proteinExistence type="predicted"/>
<keyword evidence="1" id="KW-0812">Transmembrane</keyword>
<feature type="transmembrane region" description="Helical" evidence="1">
    <location>
        <begin position="77"/>
        <end position="97"/>
    </location>
</feature>
<keyword evidence="3" id="KW-1185">Reference proteome</keyword>
<dbReference type="EMBL" id="FODV01000044">
    <property type="protein sequence ID" value="SEP31246.1"/>
    <property type="molecule type" value="Genomic_DNA"/>
</dbReference>
<protein>
    <submittedName>
        <fullName evidence="2">Uncharacterized protein</fullName>
    </submittedName>
</protein>
<keyword evidence="1" id="KW-1133">Transmembrane helix</keyword>
<feature type="transmembrane region" description="Helical" evidence="1">
    <location>
        <begin position="26"/>
        <end position="52"/>
    </location>
</feature>
<evidence type="ECO:0000256" key="1">
    <source>
        <dbReference type="SAM" id="Phobius"/>
    </source>
</evidence>
<keyword evidence="1" id="KW-0472">Membrane</keyword>
<sequence length="218" mass="23995">MSGRSHVSKSPSATRRLGALVNHDSVVVRFVAFWSLCFALFLAAWTVSYLFLPEGLLRRSGGPGPISTTADSVTMEFLSIFAWNLGFSLIVIAANTFRSIRTPLGYLVVLVMWVQGSIIWGTNSLTIQTGRLAPSLSVILNRSGVYELTALVAIAVATRGVMVWHQASGPRWREEFERVQGPREWTIERREALVLVAGLVLLALANYREALMIVATMS</sequence>
<name>A0A1H8WUB4_9EURY</name>
<accession>A0A1H8WUB4</accession>